<evidence type="ECO:0000313" key="2">
    <source>
        <dbReference type="EMBL" id="QCT70253.1"/>
    </source>
</evidence>
<feature type="domain" description="Nitroreductase" evidence="1">
    <location>
        <begin position="5"/>
        <end position="145"/>
    </location>
</feature>
<dbReference type="InterPro" id="IPR029479">
    <property type="entry name" value="Nitroreductase"/>
</dbReference>
<dbReference type="CDD" id="cd02150">
    <property type="entry name" value="nitroreductase"/>
    <property type="match status" value="1"/>
</dbReference>
<dbReference type="AlphaFoldDB" id="A0A4P9C4L3"/>
<dbReference type="Gene3D" id="3.40.109.10">
    <property type="entry name" value="NADH Oxidase"/>
    <property type="match status" value="1"/>
</dbReference>
<dbReference type="PANTHER" id="PTHR23026">
    <property type="entry name" value="NADPH NITROREDUCTASE"/>
    <property type="match status" value="1"/>
</dbReference>
<dbReference type="RefSeq" id="WP_096920792.1">
    <property type="nucleotide sequence ID" value="NZ_CP029487.1"/>
</dbReference>
<evidence type="ECO:0000313" key="3">
    <source>
        <dbReference type="Proteomes" id="UP000218387"/>
    </source>
</evidence>
<gene>
    <name evidence="2" type="ORF">CPZ25_002615</name>
</gene>
<accession>A0A4P9C4L3</accession>
<dbReference type="SUPFAM" id="SSF55469">
    <property type="entry name" value="FMN-dependent nitroreductase-like"/>
    <property type="match status" value="1"/>
</dbReference>
<dbReference type="PANTHER" id="PTHR23026:SF123">
    <property type="entry name" value="NAD(P)H NITROREDUCTASE RV3131-RELATED"/>
    <property type="match status" value="1"/>
</dbReference>
<dbReference type="InterPro" id="IPR050627">
    <property type="entry name" value="Nitroreductase/BluB"/>
</dbReference>
<dbReference type="GO" id="GO:0016491">
    <property type="term" value="F:oxidoreductase activity"/>
    <property type="evidence" value="ECO:0007669"/>
    <property type="project" value="InterPro"/>
</dbReference>
<dbReference type="KEGG" id="emt:CPZ25_002615"/>
<sequence>MNAIFNRASVRVFKDAPVEKEKIEMLLKAAMQAPSAGNQQPWEFIVVEDKKTLEQLSETDAYAKFVAKVPAAIVVLGNTNEMRFPEHWEQDLGAACENILLEAVSQELGAVWLGVAPLKERMDHITKVFELPDNIRPYAIIPFGYAKRPYEVEERYDADRVHHEKYGQK</sequence>
<protein>
    <submittedName>
        <fullName evidence="2">Nitroreductase family protein</fullName>
    </submittedName>
</protein>
<organism evidence="2 3">
    <name type="scientific">Eubacterium maltosivorans</name>
    <dbReference type="NCBI Taxonomy" id="2041044"/>
    <lineage>
        <taxon>Bacteria</taxon>
        <taxon>Bacillati</taxon>
        <taxon>Bacillota</taxon>
        <taxon>Clostridia</taxon>
        <taxon>Eubacteriales</taxon>
        <taxon>Eubacteriaceae</taxon>
        <taxon>Eubacterium</taxon>
    </lineage>
</organism>
<name>A0A4P9C4L3_EUBML</name>
<keyword evidence="3" id="KW-1185">Reference proteome</keyword>
<dbReference type="Proteomes" id="UP000218387">
    <property type="component" value="Chromosome"/>
</dbReference>
<dbReference type="Pfam" id="PF00881">
    <property type="entry name" value="Nitroreductase"/>
    <property type="match status" value="1"/>
</dbReference>
<proteinExistence type="predicted"/>
<reference evidence="2 3" key="1">
    <citation type="submission" date="2018-05" db="EMBL/GenBank/DDBJ databases">
        <title>Genome comparison of Eubacterium sp.</title>
        <authorList>
            <person name="Feng Y."/>
            <person name="Sanchez-Andrea I."/>
            <person name="Stams A.J.M."/>
            <person name="De Vos W.M."/>
        </authorList>
    </citation>
    <scope>NUCLEOTIDE SEQUENCE [LARGE SCALE GENOMIC DNA]</scope>
    <source>
        <strain evidence="2 3">YI</strain>
    </source>
</reference>
<dbReference type="EMBL" id="CP029487">
    <property type="protein sequence ID" value="QCT70253.1"/>
    <property type="molecule type" value="Genomic_DNA"/>
</dbReference>
<evidence type="ECO:0000259" key="1">
    <source>
        <dbReference type="Pfam" id="PF00881"/>
    </source>
</evidence>
<dbReference type="InterPro" id="IPR000415">
    <property type="entry name" value="Nitroreductase-like"/>
</dbReference>